<organism evidence="2 3">
    <name type="scientific">Mycena belliarum</name>
    <dbReference type="NCBI Taxonomy" id="1033014"/>
    <lineage>
        <taxon>Eukaryota</taxon>
        <taxon>Fungi</taxon>
        <taxon>Dikarya</taxon>
        <taxon>Basidiomycota</taxon>
        <taxon>Agaricomycotina</taxon>
        <taxon>Agaricomycetes</taxon>
        <taxon>Agaricomycetidae</taxon>
        <taxon>Agaricales</taxon>
        <taxon>Marasmiineae</taxon>
        <taxon>Mycenaceae</taxon>
        <taxon>Mycena</taxon>
    </lineage>
</organism>
<gene>
    <name evidence="2" type="ORF">B0H15DRAFT_515556</name>
</gene>
<name>A0AAD6UIW7_9AGAR</name>
<protein>
    <submittedName>
        <fullName evidence="2">Uncharacterized protein</fullName>
    </submittedName>
</protein>
<dbReference type="EMBL" id="JARJCN010000006">
    <property type="protein sequence ID" value="KAJ7100276.1"/>
    <property type="molecule type" value="Genomic_DNA"/>
</dbReference>
<keyword evidence="3" id="KW-1185">Reference proteome</keyword>
<proteinExistence type="predicted"/>
<feature type="region of interest" description="Disordered" evidence="1">
    <location>
        <begin position="197"/>
        <end position="222"/>
    </location>
</feature>
<dbReference type="Proteomes" id="UP001222325">
    <property type="component" value="Unassembled WGS sequence"/>
</dbReference>
<feature type="compositionally biased region" description="Polar residues" evidence="1">
    <location>
        <begin position="209"/>
        <end position="221"/>
    </location>
</feature>
<evidence type="ECO:0000313" key="3">
    <source>
        <dbReference type="Proteomes" id="UP001222325"/>
    </source>
</evidence>
<evidence type="ECO:0000256" key="1">
    <source>
        <dbReference type="SAM" id="MobiDB-lite"/>
    </source>
</evidence>
<comment type="caution">
    <text evidence="2">The sequence shown here is derived from an EMBL/GenBank/DDBJ whole genome shotgun (WGS) entry which is preliminary data.</text>
</comment>
<evidence type="ECO:0000313" key="2">
    <source>
        <dbReference type="EMBL" id="KAJ7100276.1"/>
    </source>
</evidence>
<reference evidence="2" key="1">
    <citation type="submission" date="2023-03" db="EMBL/GenBank/DDBJ databases">
        <title>Massive genome expansion in bonnet fungi (Mycena s.s.) driven by repeated elements and novel gene families across ecological guilds.</title>
        <authorList>
            <consortium name="Lawrence Berkeley National Laboratory"/>
            <person name="Harder C.B."/>
            <person name="Miyauchi S."/>
            <person name="Viragh M."/>
            <person name="Kuo A."/>
            <person name="Thoen E."/>
            <person name="Andreopoulos B."/>
            <person name="Lu D."/>
            <person name="Skrede I."/>
            <person name="Drula E."/>
            <person name="Henrissat B."/>
            <person name="Morin E."/>
            <person name="Kohler A."/>
            <person name="Barry K."/>
            <person name="LaButti K."/>
            <person name="Morin E."/>
            <person name="Salamov A."/>
            <person name="Lipzen A."/>
            <person name="Mereny Z."/>
            <person name="Hegedus B."/>
            <person name="Baldrian P."/>
            <person name="Stursova M."/>
            <person name="Weitz H."/>
            <person name="Taylor A."/>
            <person name="Grigoriev I.V."/>
            <person name="Nagy L.G."/>
            <person name="Martin F."/>
            <person name="Kauserud H."/>
        </authorList>
    </citation>
    <scope>NUCLEOTIDE SEQUENCE</scope>
    <source>
        <strain evidence="2">CBHHK173m</strain>
    </source>
</reference>
<sequence>MSREHVRLSAPPPSRPPQLTGYPAPSHRHVPIRHPEPGAPYPYPPLHSPLYGPYQLPSPGVDPSDILLQKLTHSMAQIVASHHTQSDNRMTDRFEKMRQTVTSEITSLRQESRGFVAQIAEVLQTSHNIQLARLERLESILGMGPDMKDSKTLLHRFDLLSFAVEEVFERLKDPEANLDAPIYHDMATSPMRRAYSDAAIPPKTPSPEPQNSSMAAGSSSPIDVFSDDSVSTAVNDSISSIFGQKLPELNAPVDQDVDDESSVGNSPRDVPKSNFSAASPVTRSLVPVDWRDQSEQMPSHLSLV</sequence>
<feature type="region of interest" description="Disordered" evidence="1">
    <location>
        <begin position="248"/>
        <end position="304"/>
    </location>
</feature>
<feature type="compositionally biased region" description="Polar residues" evidence="1">
    <location>
        <begin position="273"/>
        <end position="282"/>
    </location>
</feature>
<feature type="region of interest" description="Disordered" evidence="1">
    <location>
        <begin position="1"/>
        <end position="44"/>
    </location>
</feature>
<dbReference type="AlphaFoldDB" id="A0AAD6UIW7"/>
<accession>A0AAD6UIW7</accession>
<feature type="compositionally biased region" description="Polar residues" evidence="1">
    <location>
        <begin position="295"/>
        <end position="304"/>
    </location>
</feature>